<sequence>MTAATDLSRLSPAVADIPWPGTSFEEGQAVISVYGWGRSREDALCMLDNTITTVHRYMEQW</sequence>
<comment type="caution">
    <text evidence="1">The sequence shown here is derived from an EMBL/GenBank/DDBJ whole genome shotgun (WGS) entry which is preliminary data.</text>
</comment>
<organism evidence="1">
    <name type="scientific">hydrocarbon metagenome</name>
    <dbReference type="NCBI Taxonomy" id="938273"/>
    <lineage>
        <taxon>unclassified sequences</taxon>
        <taxon>metagenomes</taxon>
        <taxon>ecological metagenomes</taxon>
    </lineage>
</organism>
<protein>
    <submittedName>
        <fullName evidence="1">Uncharacterized protein</fullName>
    </submittedName>
</protein>
<name>A0A0W8FER3_9ZZZZ</name>
<dbReference type="EMBL" id="LNQE01001305">
    <property type="protein sequence ID" value="KUG19281.1"/>
    <property type="molecule type" value="Genomic_DNA"/>
</dbReference>
<gene>
    <name evidence="1" type="ORF">ASZ90_010990</name>
</gene>
<accession>A0A0W8FER3</accession>
<evidence type="ECO:0000313" key="1">
    <source>
        <dbReference type="EMBL" id="KUG19281.1"/>
    </source>
</evidence>
<reference evidence="1" key="1">
    <citation type="journal article" date="2015" name="Proc. Natl. Acad. Sci. U.S.A.">
        <title>Networks of energetic and metabolic interactions define dynamics in microbial communities.</title>
        <authorList>
            <person name="Embree M."/>
            <person name="Liu J.K."/>
            <person name="Al-Bassam M.M."/>
            <person name="Zengler K."/>
        </authorList>
    </citation>
    <scope>NUCLEOTIDE SEQUENCE</scope>
</reference>
<dbReference type="AlphaFoldDB" id="A0A0W8FER3"/>
<proteinExistence type="predicted"/>